<protein>
    <recommendedName>
        <fullName evidence="16 17">Protein translocase subunit SecA</fullName>
        <ecNumber evidence="16">7.4.2.8</ecNumber>
    </recommendedName>
</protein>
<dbReference type="InterPro" id="IPR014001">
    <property type="entry name" value="Helicase_ATP-bd"/>
</dbReference>
<comment type="subunit">
    <text evidence="16">Monomer and homodimer. Part of the essential Sec protein translocation apparatus which comprises SecA, SecYEG and auxiliary proteins SecDF-YajC and YidC.</text>
</comment>
<dbReference type="Gene3D" id="1.10.3060.10">
    <property type="entry name" value="Helical scaffold and wing domains of SecA"/>
    <property type="match status" value="1"/>
</dbReference>
<dbReference type="InterPro" id="IPR014018">
    <property type="entry name" value="SecA_motor_DEAD"/>
</dbReference>
<dbReference type="RefSeq" id="WP_284339553.1">
    <property type="nucleotide sequence ID" value="NZ_BSNS01000007.1"/>
</dbReference>
<evidence type="ECO:0000256" key="3">
    <source>
        <dbReference type="ARBA" id="ARBA00007650"/>
    </source>
</evidence>
<evidence type="ECO:0000259" key="19">
    <source>
        <dbReference type="PROSITE" id="PS51194"/>
    </source>
</evidence>
<dbReference type="InterPro" id="IPR036670">
    <property type="entry name" value="SecA_X-link_sf"/>
</dbReference>
<comment type="cofactor">
    <cofactor evidence="1">
        <name>Zn(2+)</name>
        <dbReference type="ChEBI" id="CHEBI:29105"/>
    </cofactor>
</comment>
<comment type="subcellular location">
    <subcellularLocation>
        <location evidence="16">Cell membrane</location>
        <topology evidence="16">Peripheral membrane protein</topology>
        <orientation evidence="16">Cytoplasmic side</orientation>
    </subcellularLocation>
    <subcellularLocation>
        <location evidence="16">Cytoplasm</location>
    </subcellularLocation>
    <subcellularLocation>
        <location evidence="2">Membrane</location>
        <topology evidence="2">Peripheral membrane protein</topology>
    </subcellularLocation>
    <text evidence="16">Distribution is 50-50.</text>
</comment>
<dbReference type="PRINTS" id="PR00906">
    <property type="entry name" value="SECA"/>
</dbReference>
<gene>
    <name evidence="16 21" type="primary">secA</name>
    <name evidence="21" type="ORF">GCM10010862_13770</name>
</gene>
<dbReference type="CDD" id="cd17928">
    <property type="entry name" value="DEXDc_SecA"/>
    <property type="match status" value="1"/>
</dbReference>
<dbReference type="NCBIfam" id="NF009538">
    <property type="entry name" value="PRK12904.1"/>
    <property type="match status" value="1"/>
</dbReference>
<dbReference type="CDD" id="cd18803">
    <property type="entry name" value="SF2_C_secA"/>
    <property type="match status" value="1"/>
</dbReference>
<dbReference type="InterPro" id="IPR011130">
    <property type="entry name" value="SecA_preprotein_X-link_dom"/>
</dbReference>
<evidence type="ECO:0000259" key="20">
    <source>
        <dbReference type="PROSITE" id="PS51196"/>
    </source>
</evidence>
<evidence type="ECO:0000313" key="21">
    <source>
        <dbReference type="EMBL" id="GLQ54118.1"/>
    </source>
</evidence>
<feature type="binding site" evidence="16">
    <location>
        <position position="501"/>
    </location>
    <ligand>
        <name>ATP</name>
        <dbReference type="ChEBI" id="CHEBI:30616"/>
    </ligand>
</feature>
<dbReference type="Pfam" id="PF07516">
    <property type="entry name" value="SecA_SW"/>
    <property type="match status" value="1"/>
</dbReference>
<dbReference type="InterPro" id="IPR004027">
    <property type="entry name" value="SEC_C_motif"/>
</dbReference>
<dbReference type="Gene3D" id="3.90.1440.10">
    <property type="entry name" value="SecA, preprotein cross-linking domain"/>
    <property type="match status" value="1"/>
</dbReference>
<dbReference type="Pfam" id="PF21090">
    <property type="entry name" value="P-loop_SecA"/>
    <property type="match status" value="1"/>
</dbReference>
<dbReference type="SUPFAM" id="SSF81886">
    <property type="entry name" value="Helical scaffold and wing domains of SecA"/>
    <property type="match status" value="1"/>
</dbReference>
<name>A0ABQ5W279_9HYPH</name>
<dbReference type="PANTHER" id="PTHR30612">
    <property type="entry name" value="SECA INNER MEMBRANE COMPONENT OF SEC PROTEIN SECRETION SYSTEM"/>
    <property type="match status" value="1"/>
</dbReference>
<evidence type="ECO:0000256" key="4">
    <source>
        <dbReference type="ARBA" id="ARBA00022448"/>
    </source>
</evidence>
<evidence type="ECO:0000256" key="14">
    <source>
        <dbReference type="ARBA" id="ARBA00023010"/>
    </source>
</evidence>
<keyword evidence="5 16" id="KW-1003">Cell membrane</keyword>
<evidence type="ECO:0000256" key="5">
    <source>
        <dbReference type="ARBA" id="ARBA00022475"/>
    </source>
</evidence>
<feature type="domain" description="Helicase ATP-binding" evidence="18">
    <location>
        <begin position="90"/>
        <end position="248"/>
    </location>
</feature>
<evidence type="ECO:0000256" key="10">
    <source>
        <dbReference type="ARBA" id="ARBA00022833"/>
    </source>
</evidence>
<comment type="catalytic activity">
    <reaction evidence="16">
        <text>ATP + H2O + cellular proteinSide 1 = ADP + phosphate + cellular proteinSide 2.</text>
        <dbReference type="EC" id="7.4.2.8"/>
    </reaction>
</comment>
<accession>A0ABQ5W279</accession>
<dbReference type="EMBL" id="BSNS01000007">
    <property type="protein sequence ID" value="GLQ54118.1"/>
    <property type="molecule type" value="Genomic_DNA"/>
</dbReference>
<keyword evidence="4 16" id="KW-0813">Transport</keyword>
<keyword evidence="8" id="KW-0479">Metal-binding</keyword>
<dbReference type="NCBIfam" id="TIGR00963">
    <property type="entry name" value="secA"/>
    <property type="match status" value="1"/>
</dbReference>
<dbReference type="PANTHER" id="PTHR30612:SF0">
    <property type="entry name" value="CHLOROPLAST PROTEIN-TRANSPORTING ATPASE"/>
    <property type="match status" value="1"/>
</dbReference>
<comment type="similarity">
    <text evidence="3 16 17">Belongs to the SecA family.</text>
</comment>
<dbReference type="InterPro" id="IPR020937">
    <property type="entry name" value="SecA_CS"/>
</dbReference>
<dbReference type="PROSITE" id="PS01312">
    <property type="entry name" value="SECA"/>
    <property type="match status" value="1"/>
</dbReference>
<dbReference type="SUPFAM" id="SSF52540">
    <property type="entry name" value="P-loop containing nucleoside triphosphate hydrolases"/>
    <property type="match status" value="2"/>
</dbReference>
<keyword evidence="7" id="KW-0997">Cell inner membrane</keyword>
<evidence type="ECO:0000256" key="7">
    <source>
        <dbReference type="ARBA" id="ARBA00022519"/>
    </source>
</evidence>
<dbReference type="Proteomes" id="UP001156691">
    <property type="component" value="Unassembled WGS sequence"/>
</dbReference>
<dbReference type="Pfam" id="PF07517">
    <property type="entry name" value="SecA_DEAD"/>
    <property type="match status" value="1"/>
</dbReference>
<dbReference type="Pfam" id="PF01043">
    <property type="entry name" value="SecA_PP_bind"/>
    <property type="match status" value="1"/>
</dbReference>
<dbReference type="InterPro" id="IPR036266">
    <property type="entry name" value="SecA_Wing/Scaffold_sf"/>
</dbReference>
<sequence>MALAALARKIFGSPSDRVVKRFAGKVHEINALEPELEKLSDEDLRLRTQAFREQLEKGAKLEDLIVPAFATVREASKRTLGMRHFDVQLIGGMVLNDRAIAEMRTGEGKTLVATLAVYLNALTGRGVHVVTVNDYLARRDAAWMGEIYSFLGMTTGIIVHGLNDAERKAAYACDITYGTNNEFGFDYLRDNMKYSRAQMVQRGHAYAIVDEVDSILIDEARTPLIISGPTEDRSELYQKIDALMPIVEEGDFEVDEKHRAATFTDQGIEKLEERLTTDGLLKSGSLYDVENVALVHHLNSALRAHKLFSKDKDYIVRNDEVVIIDEFTGRMMPGRRYSEGLHQALEAKEQVKIQPENQTLASITFQNYFRLYDKLAGMTGTALTEAEEFADIYRLEVVTVPTNVPVQRLDEDDAIYRTASEKFEAIADLIKECRDRGQPVLVGTTSIEKSEMLAALLRQKNVGDLQVLNARYHEQEAFIVADAGVSGAITIATNMAGRGTDIQLGGNLDMRIARECEGLEGEAREAMIAEIKAQIALDKEKALAAGGLMVIGTERHESRRIDNQLRGRSGRQGDPGHSKFFLSLQDDLMRIFPVESMDTMLSRLGLEEGESITHPWVTKAIERAQGKVEARNFDIRKNILKYDDVMNDQRKAIFEQRLEFMDAEDVSETTTDMRHDVVQSIVAKAIPPRSYPETWDAEQLEAAARTFLNVTVPAKDWFEEEGIDPETVEERLRKVADDYMAEKEARTLKAMEEAGQTNPTIMRQVEKQVLLQSIDSLWREHLATLDHLSKVIGWRGVAQRDPLNEYKQEAYELFQGLLTSLRELVTTQLSHIELQFRAPPPPPTPDLSKLREVHIDPQTGENEPETEAAGATLAARPAAGATAAGAVGAAALKPIDPKLLVGVSRNAPCPCGSGKKFKHCHGAF</sequence>
<dbReference type="PROSITE" id="PS51196">
    <property type="entry name" value="SECA_MOTOR_DEAD"/>
    <property type="match status" value="1"/>
</dbReference>
<feature type="binding site" evidence="16">
    <location>
        <begin position="106"/>
        <end position="110"/>
    </location>
    <ligand>
        <name>ATP</name>
        <dbReference type="ChEBI" id="CHEBI:30616"/>
    </ligand>
</feature>
<evidence type="ECO:0000256" key="15">
    <source>
        <dbReference type="ARBA" id="ARBA00023136"/>
    </source>
</evidence>
<feature type="domain" description="Helicase C-terminal" evidence="19">
    <location>
        <begin position="425"/>
        <end position="612"/>
    </location>
</feature>
<feature type="binding site" evidence="16">
    <location>
        <position position="88"/>
    </location>
    <ligand>
        <name>ATP</name>
        <dbReference type="ChEBI" id="CHEBI:30616"/>
    </ligand>
</feature>
<evidence type="ECO:0000259" key="18">
    <source>
        <dbReference type="PROSITE" id="PS51192"/>
    </source>
</evidence>
<evidence type="ECO:0000256" key="13">
    <source>
        <dbReference type="ARBA" id="ARBA00022967"/>
    </source>
</evidence>
<evidence type="ECO:0000256" key="1">
    <source>
        <dbReference type="ARBA" id="ARBA00001947"/>
    </source>
</evidence>
<proteinExistence type="inferred from homology"/>
<evidence type="ECO:0000256" key="12">
    <source>
        <dbReference type="ARBA" id="ARBA00022927"/>
    </source>
</evidence>
<feature type="domain" description="SecA family profile" evidence="20">
    <location>
        <begin position="4"/>
        <end position="613"/>
    </location>
</feature>
<keyword evidence="9 16" id="KW-0547">Nucleotide-binding</keyword>
<keyword evidence="11 16" id="KW-0067">ATP-binding</keyword>
<comment type="function">
    <text evidence="16">Part of the Sec protein translocase complex. Interacts with the SecYEG preprotein conducting channel. Has a central role in coupling the hydrolysis of ATP to the transfer of proteins into and across the cell membrane, serving both as a receptor for the preprotein-SecB complex and as an ATP-driven molecular motor driving the stepwise translocation of polypeptide chains across the membrane.</text>
</comment>
<organism evidence="21 22">
    <name type="scientific">Devosia nitrariae</name>
    <dbReference type="NCBI Taxonomy" id="2071872"/>
    <lineage>
        <taxon>Bacteria</taxon>
        <taxon>Pseudomonadati</taxon>
        <taxon>Pseudomonadota</taxon>
        <taxon>Alphaproteobacteria</taxon>
        <taxon>Hyphomicrobiales</taxon>
        <taxon>Devosiaceae</taxon>
        <taxon>Devosia</taxon>
    </lineage>
</organism>
<keyword evidence="13 16" id="KW-1278">Translocase</keyword>
<dbReference type="PROSITE" id="PS51194">
    <property type="entry name" value="HELICASE_CTER"/>
    <property type="match status" value="1"/>
</dbReference>
<evidence type="ECO:0000256" key="9">
    <source>
        <dbReference type="ARBA" id="ARBA00022741"/>
    </source>
</evidence>
<comment type="caution">
    <text evidence="21">The sequence shown here is derived from an EMBL/GenBank/DDBJ whole genome shotgun (WGS) entry which is preliminary data.</text>
</comment>
<dbReference type="InterPro" id="IPR001650">
    <property type="entry name" value="Helicase_C-like"/>
</dbReference>
<dbReference type="Pfam" id="PF02810">
    <property type="entry name" value="SEC-C"/>
    <property type="match status" value="1"/>
</dbReference>
<keyword evidence="12 16" id="KW-0653">Protein transport</keyword>
<dbReference type="InterPro" id="IPR000185">
    <property type="entry name" value="SecA"/>
</dbReference>
<dbReference type="SMART" id="SM00958">
    <property type="entry name" value="SecA_PP_bind"/>
    <property type="match status" value="1"/>
</dbReference>
<dbReference type="SMART" id="SM00957">
    <property type="entry name" value="SecA_DEAD"/>
    <property type="match status" value="1"/>
</dbReference>
<dbReference type="InterPro" id="IPR044722">
    <property type="entry name" value="SecA_SF2_C"/>
</dbReference>
<dbReference type="InterPro" id="IPR011116">
    <property type="entry name" value="SecA_Wing/Scaffold"/>
</dbReference>
<evidence type="ECO:0000256" key="6">
    <source>
        <dbReference type="ARBA" id="ARBA00022490"/>
    </source>
</evidence>
<keyword evidence="10" id="KW-0862">Zinc</keyword>
<evidence type="ECO:0000256" key="2">
    <source>
        <dbReference type="ARBA" id="ARBA00004170"/>
    </source>
</evidence>
<evidence type="ECO:0000256" key="17">
    <source>
        <dbReference type="RuleBase" id="RU003874"/>
    </source>
</evidence>
<evidence type="ECO:0000313" key="22">
    <source>
        <dbReference type="Proteomes" id="UP001156691"/>
    </source>
</evidence>
<dbReference type="Gene3D" id="3.10.450.50">
    <property type="match status" value="1"/>
</dbReference>
<keyword evidence="6 16" id="KW-0963">Cytoplasm</keyword>
<dbReference type="HAMAP" id="MF_01382">
    <property type="entry name" value="SecA"/>
    <property type="match status" value="1"/>
</dbReference>
<dbReference type="SUPFAM" id="SSF81767">
    <property type="entry name" value="Pre-protein crosslinking domain of SecA"/>
    <property type="match status" value="1"/>
</dbReference>
<reference evidence="22" key="1">
    <citation type="journal article" date="2019" name="Int. J. Syst. Evol. Microbiol.">
        <title>The Global Catalogue of Microorganisms (GCM) 10K type strain sequencing project: providing services to taxonomists for standard genome sequencing and annotation.</title>
        <authorList>
            <consortium name="The Broad Institute Genomics Platform"/>
            <consortium name="The Broad Institute Genome Sequencing Center for Infectious Disease"/>
            <person name="Wu L."/>
            <person name="Ma J."/>
        </authorList>
    </citation>
    <scope>NUCLEOTIDE SEQUENCE [LARGE SCALE GENOMIC DNA]</scope>
    <source>
        <strain evidence="22">NBRC 112416</strain>
    </source>
</reference>
<dbReference type="InterPro" id="IPR011115">
    <property type="entry name" value="SecA_DEAD"/>
</dbReference>
<evidence type="ECO:0000256" key="11">
    <source>
        <dbReference type="ARBA" id="ARBA00022840"/>
    </source>
</evidence>
<keyword evidence="14 16" id="KW-0811">Translocation</keyword>
<evidence type="ECO:0000256" key="16">
    <source>
        <dbReference type="HAMAP-Rule" id="MF_01382"/>
    </source>
</evidence>
<dbReference type="PROSITE" id="PS51192">
    <property type="entry name" value="HELICASE_ATP_BIND_1"/>
    <property type="match status" value="1"/>
</dbReference>
<dbReference type="EC" id="7.4.2.8" evidence="16"/>
<keyword evidence="22" id="KW-1185">Reference proteome</keyword>
<keyword evidence="15 16" id="KW-0472">Membrane</keyword>
<dbReference type="Gene3D" id="3.40.50.300">
    <property type="entry name" value="P-loop containing nucleotide triphosphate hydrolases"/>
    <property type="match status" value="2"/>
</dbReference>
<dbReference type="InterPro" id="IPR027417">
    <property type="entry name" value="P-loop_NTPase"/>
</dbReference>
<evidence type="ECO:0000256" key="8">
    <source>
        <dbReference type="ARBA" id="ARBA00022723"/>
    </source>
</evidence>